<reference evidence="2 3" key="1">
    <citation type="submission" date="2018-05" db="EMBL/GenBank/DDBJ databases">
        <title>The draft genome of strain NS-104.</title>
        <authorList>
            <person name="Hang P."/>
            <person name="Jiang J."/>
        </authorList>
    </citation>
    <scope>NUCLEOTIDE SEQUENCE [LARGE SCALE GENOMIC DNA]</scope>
    <source>
        <strain evidence="2 3">NS-104</strain>
    </source>
</reference>
<sequence length="71" mass="7203">MAIMHFECGYINPAAPPSAHQQQVRIAAKRCDQAGLGLPGKGDRPAGIIGAVSESGGAKVGHGGKIQPQAE</sequence>
<organism evidence="2 3">
    <name type="scientific">Metarhizobium album</name>
    <dbReference type="NCBI Taxonomy" id="2182425"/>
    <lineage>
        <taxon>Bacteria</taxon>
        <taxon>Pseudomonadati</taxon>
        <taxon>Pseudomonadota</taxon>
        <taxon>Alphaproteobacteria</taxon>
        <taxon>Hyphomicrobiales</taxon>
        <taxon>Rhizobiaceae</taxon>
        <taxon>Metarhizobium</taxon>
    </lineage>
</organism>
<evidence type="ECO:0000256" key="1">
    <source>
        <dbReference type="SAM" id="MobiDB-lite"/>
    </source>
</evidence>
<dbReference type="EMBL" id="QFBC01000013">
    <property type="protein sequence ID" value="PWE53920.1"/>
    <property type="molecule type" value="Genomic_DNA"/>
</dbReference>
<dbReference type="RefSeq" id="WP_109460716.1">
    <property type="nucleotide sequence ID" value="NZ_QFBC01000013.1"/>
</dbReference>
<dbReference type="Proteomes" id="UP000245252">
    <property type="component" value="Unassembled WGS sequence"/>
</dbReference>
<keyword evidence="3" id="KW-1185">Reference proteome</keyword>
<comment type="caution">
    <text evidence="2">The sequence shown here is derived from an EMBL/GenBank/DDBJ whole genome shotgun (WGS) entry which is preliminary data.</text>
</comment>
<name>A0A2U2DKX1_9HYPH</name>
<proteinExistence type="predicted"/>
<accession>A0A2U2DKX1</accession>
<evidence type="ECO:0000313" key="2">
    <source>
        <dbReference type="EMBL" id="PWE53920.1"/>
    </source>
</evidence>
<evidence type="ECO:0000313" key="3">
    <source>
        <dbReference type="Proteomes" id="UP000245252"/>
    </source>
</evidence>
<dbReference type="AlphaFoldDB" id="A0A2U2DKX1"/>
<feature type="region of interest" description="Disordered" evidence="1">
    <location>
        <begin position="37"/>
        <end position="71"/>
    </location>
</feature>
<gene>
    <name evidence="2" type="ORF">DEM27_23695</name>
</gene>
<protein>
    <submittedName>
        <fullName evidence="2">Uncharacterized protein</fullName>
    </submittedName>
</protein>